<evidence type="ECO:0000256" key="1">
    <source>
        <dbReference type="SAM" id="SignalP"/>
    </source>
</evidence>
<evidence type="ECO:0000313" key="4">
    <source>
        <dbReference type="Proteomes" id="UP000304947"/>
    </source>
</evidence>
<dbReference type="SUPFAM" id="SSF75304">
    <property type="entry name" value="Amidase signature (AS) enzymes"/>
    <property type="match status" value="1"/>
</dbReference>
<feature type="domain" description="Amidase" evidence="2">
    <location>
        <begin position="304"/>
        <end position="640"/>
    </location>
</feature>
<dbReference type="AlphaFoldDB" id="A0A4T0EEZ5"/>
<reference evidence="3 4" key="1">
    <citation type="submission" date="2018-10" db="EMBL/GenBank/DDBJ databases">
        <title>Fifty Aureobasidium pullulans genomes reveal a recombining polyextremotolerant generalist.</title>
        <authorList>
            <person name="Gostincar C."/>
            <person name="Turk M."/>
            <person name="Zajc J."/>
            <person name="Gunde-Cimerman N."/>
        </authorList>
    </citation>
    <scope>NUCLEOTIDE SEQUENCE [LARGE SCALE GENOMIC DNA]</scope>
    <source>
        <strain evidence="3 4">EXF-3380</strain>
    </source>
</reference>
<dbReference type="InterPro" id="IPR036928">
    <property type="entry name" value="AS_sf"/>
</dbReference>
<organism evidence="3 4">
    <name type="scientific">Aureobasidium pullulans</name>
    <name type="common">Black yeast</name>
    <name type="synonym">Pullularia pullulans</name>
    <dbReference type="NCBI Taxonomy" id="5580"/>
    <lineage>
        <taxon>Eukaryota</taxon>
        <taxon>Fungi</taxon>
        <taxon>Dikarya</taxon>
        <taxon>Ascomycota</taxon>
        <taxon>Pezizomycotina</taxon>
        <taxon>Dothideomycetes</taxon>
        <taxon>Dothideomycetidae</taxon>
        <taxon>Dothideales</taxon>
        <taxon>Saccotheciaceae</taxon>
        <taxon>Aureobasidium</taxon>
    </lineage>
</organism>
<accession>A0A4T0EEZ5</accession>
<dbReference type="Proteomes" id="UP000304947">
    <property type="component" value="Unassembled WGS sequence"/>
</dbReference>
<feature type="chain" id="PRO_5020876650" evidence="1">
    <location>
        <begin position="25"/>
        <end position="655"/>
    </location>
</feature>
<feature type="signal peptide" evidence="1">
    <location>
        <begin position="1"/>
        <end position="24"/>
    </location>
</feature>
<dbReference type="Pfam" id="PF01425">
    <property type="entry name" value="Amidase"/>
    <property type="match status" value="1"/>
</dbReference>
<evidence type="ECO:0000313" key="3">
    <source>
        <dbReference type="EMBL" id="TIA72832.1"/>
    </source>
</evidence>
<dbReference type="PANTHER" id="PTHR40368:SF1">
    <property type="entry name" value="YALI0F14399P"/>
    <property type="match status" value="1"/>
</dbReference>
<gene>
    <name evidence="3" type="ORF">D6C83_00791</name>
</gene>
<dbReference type="PANTHER" id="PTHR40368">
    <property type="entry name" value="YALI0F14399P"/>
    <property type="match status" value="1"/>
</dbReference>
<name>A0A4T0EEZ5_AURPU</name>
<keyword evidence="1" id="KW-0732">Signal</keyword>
<dbReference type="InterPro" id="IPR023631">
    <property type="entry name" value="Amidase_dom"/>
</dbReference>
<dbReference type="Gene3D" id="3.90.1300.10">
    <property type="entry name" value="Amidase signature (AS) domain"/>
    <property type="match status" value="1"/>
</dbReference>
<protein>
    <submittedName>
        <fullName evidence="3">Amidase signature enzyme</fullName>
    </submittedName>
</protein>
<evidence type="ECO:0000259" key="2">
    <source>
        <dbReference type="Pfam" id="PF01425"/>
    </source>
</evidence>
<proteinExistence type="predicted"/>
<dbReference type="EMBL" id="QZBU01000113">
    <property type="protein sequence ID" value="TIA72832.1"/>
    <property type="molecule type" value="Genomic_DNA"/>
</dbReference>
<comment type="caution">
    <text evidence="3">The sequence shown here is derived from an EMBL/GenBank/DDBJ whole genome shotgun (WGS) entry which is preliminary data.</text>
</comment>
<sequence length="655" mass="70514">MSGRIPLLFQLCLVFFTVLARAAAQEPLVDERPIYRAGDAIPVTCLNRTSDTGEHVTDASGQLQYVPFPVCNETGRPLEIYFGVEKDINCTIDFISDPMFHLLEFYVHNDAPMTCRIPARPIVESSLADKAPKEDPSIEGQGSLSTDYIPLIIALTGTLQLSHLHVSSHLNMLLHAAPKSVSPGVIDAATAYSISTRPPTRIVIGDALPFTFSIRWYSGQQLPSGWSGVGGHIYASTLIYCILSAGAAAAICIVYFRGVELPRRLRNHGKDRMTGGSSSGCASLVSAKDVKEWSEKKGLSFETSALSEEGVDMAIGGDQGGSIRAPASFGGFYGLKPTTGLVPYTGIVSILPMIDSTGPMARSIEDIAQLLGVIAGYDGIDPRQTPETPLRQAVPNYTGLLAEWQAAKKEAGEWTASAAAKGLRIGILKEAWEIAGLNTDVAAIVRAAAERFGKLGAEVHEVSVPLHLLGPSIWTVAGREAIPRFFENRASDLLSHPLPGLEPNPTDQTFYDKLVYKNPAVINVVLNAEHMETKFGPSLTRKAHMLVHQLRAEYDKVFEKVDILITPTTPTVAGKHCNYTSVMEIAQKAVGVTLNTSPFNCSGHPGMSMPCGWSKTSDGAGKLPVGMQLVAKRWHEMDILKAASAWEVLGKGLDA</sequence>